<organism evidence="1 2">
    <name type="scientific">Frigoriglobus tundricola</name>
    <dbReference type="NCBI Taxonomy" id="2774151"/>
    <lineage>
        <taxon>Bacteria</taxon>
        <taxon>Pseudomonadati</taxon>
        <taxon>Planctomycetota</taxon>
        <taxon>Planctomycetia</taxon>
        <taxon>Gemmatales</taxon>
        <taxon>Gemmataceae</taxon>
        <taxon>Frigoriglobus</taxon>
    </lineage>
</organism>
<evidence type="ECO:0000313" key="2">
    <source>
        <dbReference type="Proteomes" id="UP000503447"/>
    </source>
</evidence>
<name>A0A6M5YEY1_9BACT</name>
<keyword evidence="2" id="KW-1185">Reference proteome</keyword>
<dbReference type="EMBL" id="CP053452">
    <property type="protein sequence ID" value="QJW92528.1"/>
    <property type="molecule type" value="Genomic_DNA"/>
</dbReference>
<evidence type="ECO:0000313" key="1">
    <source>
        <dbReference type="EMBL" id="QJW92528.1"/>
    </source>
</evidence>
<dbReference type="KEGG" id="ftj:FTUN_0024"/>
<reference evidence="2" key="1">
    <citation type="submission" date="2020-05" db="EMBL/GenBank/DDBJ databases">
        <title>Frigoriglobus tundricola gen. nov., sp. nov., a psychrotolerant cellulolytic planctomycete of the family Gemmataceae with two divergent copies of 16S rRNA gene.</title>
        <authorList>
            <person name="Kulichevskaya I.S."/>
            <person name="Ivanova A.A."/>
            <person name="Naumoff D.G."/>
            <person name="Beletsky A.V."/>
            <person name="Rijpstra W.I.C."/>
            <person name="Sinninghe Damste J.S."/>
            <person name="Mardanov A.V."/>
            <person name="Ravin N.V."/>
            <person name="Dedysh S.N."/>
        </authorList>
    </citation>
    <scope>NUCLEOTIDE SEQUENCE [LARGE SCALE GENOMIC DNA]</scope>
    <source>
        <strain evidence="2">PL17</strain>
    </source>
</reference>
<dbReference type="AlphaFoldDB" id="A0A6M5YEY1"/>
<dbReference type="Proteomes" id="UP000503447">
    <property type="component" value="Chromosome"/>
</dbReference>
<protein>
    <submittedName>
        <fullName evidence="1">Uncharacterized protein</fullName>
    </submittedName>
</protein>
<proteinExistence type="predicted"/>
<gene>
    <name evidence="1" type="ORF">FTUN_0024</name>
</gene>
<sequence>MKGGDVFGPVLTLTKLDADGLYGILLDAVGQVLGPKAANAIPVIANAVSALAAAAGAGDAAGGPAAVLKNLVTGQSTMVDALKELGSTRPP</sequence>
<accession>A0A6M5YEY1</accession>